<feature type="region of interest" description="Disordered" evidence="1">
    <location>
        <begin position="1"/>
        <end position="20"/>
    </location>
</feature>
<reference evidence="2" key="1">
    <citation type="submission" date="2024-07" db="EMBL/GenBank/DDBJ databases">
        <title>Complete genome sequences of cellulolytic bacteria, Kitasatospora sp. CMC57 and Streptomyces sp. CMC78, isolated from Japanese agricultural soil.</title>
        <authorList>
            <person name="Hashimoto T."/>
            <person name="Ito M."/>
            <person name="Iwamoto M."/>
            <person name="Fukahori D."/>
            <person name="Shoda T."/>
            <person name="Sakoda M."/>
            <person name="Morohoshi T."/>
            <person name="Mitsuboshi M."/>
            <person name="Nishizawa T."/>
        </authorList>
    </citation>
    <scope>NUCLEOTIDE SEQUENCE</scope>
    <source>
        <strain evidence="2">CMC78</strain>
    </source>
</reference>
<evidence type="ECO:0000256" key="1">
    <source>
        <dbReference type="SAM" id="MobiDB-lite"/>
    </source>
</evidence>
<accession>A0AB33KJP4</accession>
<protein>
    <submittedName>
        <fullName evidence="2">Uncharacterized protein</fullName>
    </submittedName>
</protein>
<gene>
    <name evidence="2" type="ORF">SCMC78_36500</name>
</gene>
<dbReference type="EMBL" id="AP035884">
    <property type="protein sequence ID" value="BFP53843.1"/>
    <property type="molecule type" value="Genomic_DNA"/>
</dbReference>
<dbReference type="Gene3D" id="3.30.470.20">
    <property type="entry name" value="ATP-grasp fold, B domain"/>
    <property type="match status" value="1"/>
</dbReference>
<dbReference type="RefSeq" id="WP_146065427.1">
    <property type="nucleotide sequence ID" value="NZ_AP035884.1"/>
</dbReference>
<dbReference type="AlphaFoldDB" id="A0AB33KJP4"/>
<feature type="compositionally biased region" description="Basic and acidic residues" evidence="1">
    <location>
        <begin position="10"/>
        <end position="20"/>
    </location>
</feature>
<dbReference type="KEGG" id="stcm:SCMC78_36500"/>
<evidence type="ECO:0000313" key="2">
    <source>
        <dbReference type="EMBL" id="BFP53843.1"/>
    </source>
</evidence>
<sequence length="235" mass="24865">MEAVRSQRRGHADAPAHEGEFSVSTLSLEGRHLTLGVTARRPAGYVHPAPLPDPDRAAAEEQSHALLRRAGHRTGPVHVEFVNTSGGPVPVRAGPGHGGARIPFLIELSRGVVLSRDGSGSPWHDEPTRLPPPYRCAEIGFFRVPAGRLWSVAGLDSISVLPYVHAVRFPFGTGAVVPPAAEDGATADTGHGYVVVTGGSQRETARRVGHVRTLLRTDVRPGRGPGVRDAGRPST</sequence>
<organism evidence="2">
    <name type="scientific">Streptomyces sp. CMC78</name>
    <dbReference type="NCBI Taxonomy" id="3231512"/>
    <lineage>
        <taxon>Bacteria</taxon>
        <taxon>Bacillati</taxon>
        <taxon>Actinomycetota</taxon>
        <taxon>Actinomycetes</taxon>
        <taxon>Kitasatosporales</taxon>
        <taxon>Streptomycetaceae</taxon>
        <taxon>Streptomyces</taxon>
    </lineage>
</organism>
<proteinExistence type="predicted"/>
<name>A0AB33KJP4_9ACTN</name>